<evidence type="ECO:0000256" key="4">
    <source>
        <dbReference type="ARBA" id="ARBA00023319"/>
    </source>
</evidence>
<evidence type="ECO:0000313" key="8">
    <source>
        <dbReference type="Proteomes" id="UP000593567"/>
    </source>
</evidence>
<organism evidence="7 8">
    <name type="scientific">Bugula neritina</name>
    <name type="common">Brown bryozoan</name>
    <name type="synonym">Sertularia neritina</name>
    <dbReference type="NCBI Taxonomy" id="10212"/>
    <lineage>
        <taxon>Eukaryota</taxon>
        <taxon>Metazoa</taxon>
        <taxon>Spiralia</taxon>
        <taxon>Lophotrochozoa</taxon>
        <taxon>Bryozoa</taxon>
        <taxon>Gymnolaemata</taxon>
        <taxon>Cheilostomatida</taxon>
        <taxon>Flustrina</taxon>
        <taxon>Buguloidea</taxon>
        <taxon>Bugulidae</taxon>
        <taxon>Bugula</taxon>
    </lineage>
</organism>
<dbReference type="AlphaFoldDB" id="A0A7J7KGD2"/>
<dbReference type="Pfam" id="PF07679">
    <property type="entry name" value="I-set"/>
    <property type="match status" value="1"/>
</dbReference>
<dbReference type="InterPro" id="IPR003599">
    <property type="entry name" value="Ig_sub"/>
</dbReference>
<feature type="compositionally biased region" description="Polar residues" evidence="5">
    <location>
        <begin position="52"/>
        <end position="61"/>
    </location>
</feature>
<name>A0A7J7KGD2_BUGNE</name>
<evidence type="ECO:0000256" key="5">
    <source>
        <dbReference type="SAM" id="MobiDB-lite"/>
    </source>
</evidence>
<dbReference type="SMART" id="SM00409">
    <property type="entry name" value="IG"/>
    <property type="match status" value="1"/>
</dbReference>
<feature type="compositionally biased region" description="Low complexity" evidence="5">
    <location>
        <begin position="12"/>
        <end position="27"/>
    </location>
</feature>
<dbReference type="Gene3D" id="2.60.40.10">
    <property type="entry name" value="Immunoglobulins"/>
    <property type="match status" value="1"/>
</dbReference>
<feature type="domain" description="Ig-like" evidence="6">
    <location>
        <begin position="147"/>
        <end position="236"/>
    </location>
</feature>
<keyword evidence="4" id="KW-0393">Immunoglobulin domain</keyword>
<dbReference type="GO" id="GO:0005737">
    <property type="term" value="C:cytoplasm"/>
    <property type="evidence" value="ECO:0007669"/>
    <property type="project" value="UniProtKB-SubCell"/>
</dbReference>
<dbReference type="PROSITE" id="PS50835">
    <property type="entry name" value="IG_LIKE"/>
    <property type="match status" value="1"/>
</dbReference>
<proteinExistence type="predicted"/>
<gene>
    <name evidence="7" type="ORF">EB796_003964</name>
</gene>
<reference evidence="7" key="1">
    <citation type="submission" date="2020-06" db="EMBL/GenBank/DDBJ databases">
        <title>Draft genome of Bugula neritina, a colonial animal packing powerful symbionts and potential medicines.</title>
        <authorList>
            <person name="Rayko M."/>
        </authorList>
    </citation>
    <scope>NUCLEOTIDE SEQUENCE [LARGE SCALE GENOMIC DNA]</scope>
    <source>
        <strain evidence="7">Kwan_BN1</strain>
    </source>
</reference>
<dbReference type="EMBL" id="VXIV02000526">
    <property type="protein sequence ID" value="KAF6037730.1"/>
    <property type="molecule type" value="Genomic_DNA"/>
</dbReference>
<dbReference type="SMART" id="SM00408">
    <property type="entry name" value="IGc2"/>
    <property type="match status" value="1"/>
</dbReference>
<dbReference type="SUPFAM" id="SSF48726">
    <property type="entry name" value="Immunoglobulin"/>
    <property type="match status" value="1"/>
</dbReference>
<comment type="caution">
    <text evidence="7">The sequence shown here is derived from an EMBL/GenBank/DDBJ whole genome shotgun (WGS) entry which is preliminary data.</text>
</comment>
<dbReference type="InterPro" id="IPR036179">
    <property type="entry name" value="Ig-like_dom_sf"/>
</dbReference>
<dbReference type="GO" id="GO:0004674">
    <property type="term" value="F:protein serine/threonine kinase activity"/>
    <property type="evidence" value="ECO:0007669"/>
    <property type="project" value="UniProtKB-KW"/>
</dbReference>
<evidence type="ECO:0000259" key="6">
    <source>
        <dbReference type="PROSITE" id="PS50835"/>
    </source>
</evidence>
<dbReference type="Proteomes" id="UP000593567">
    <property type="component" value="Unassembled WGS sequence"/>
</dbReference>
<dbReference type="PANTHER" id="PTHR47633">
    <property type="entry name" value="IMMUNOGLOBULIN"/>
    <property type="match status" value="1"/>
</dbReference>
<dbReference type="InterPro" id="IPR003598">
    <property type="entry name" value="Ig_sub2"/>
</dbReference>
<feature type="region of interest" description="Disordered" evidence="5">
    <location>
        <begin position="1"/>
        <end position="64"/>
    </location>
</feature>
<dbReference type="InterPro" id="IPR013098">
    <property type="entry name" value="Ig_I-set"/>
</dbReference>
<sequence length="241" mass="26808">MVAIKRMRSSFSKLNSLDSPLSPSGLPKIIDQDVDKAEISAPSPTEEGSAPTPIQSPVNSETYEDVFQSKSAVTPTNTTDQHIFEYNSDNNNHKFYEEEAGKDENGTVNFEVDRDAMSDTIDSGYEGRKSTREITDVEDCLIDVSQPVFSQTLPKEVHVIEGDCSRFDVEVVGNPVPSVNWFRDSEIVQSCDKIEFDCEGSKHSLIIRNISFTDDAEYECRATNENGESSTFCELFVMSTA</sequence>
<evidence type="ECO:0000256" key="2">
    <source>
        <dbReference type="ARBA" id="ARBA00022490"/>
    </source>
</evidence>
<keyword evidence="8" id="KW-1185">Reference proteome</keyword>
<dbReference type="FunFam" id="2.60.40.10:FF:000425">
    <property type="entry name" value="Myosin light chain kinase"/>
    <property type="match status" value="1"/>
</dbReference>
<protein>
    <submittedName>
        <fullName evidence="7">MYLK</fullName>
    </submittedName>
</protein>
<dbReference type="InterPro" id="IPR007110">
    <property type="entry name" value="Ig-like_dom"/>
</dbReference>
<keyword evidence="3" id="KW-1015">Disulfide bond</keyword>
<comment type="subcellular location">
    <subcellularLocation>
        <location evidence="1">Cytoplasm</location>
    </subcellularLocation>
</comment>
<keyword evidence="2" id="KW-0963">Cytoplasm</keyword>
<dbReference type="PANTHER" id="PTHR47633:SF3">
    <property type="entry name" value="STRIATED MUSCLE PREFERENTIALLY EXPRESSED PROTEIN KINASE"/>
    <property type="match status" value="1"/>
</dbReference>
<evidence type="ECO:0000256" key="3">
    <source>
        <dbReference type="ARBA" id="ARBA00023157"/>
    </source>
</evidence>
<dbReference type="OrthoDB" id="5969272at2759"/>
<dbReference type="InterPro" id="IPR013783">
    <property type="entry name" value="Ig-like_fold"/>
</dbReference>
<evidence type="ECO:0000313" key="7">
    <source>
        <dbReference type="EMBL" id="KAF6037730.1"/>
    </source>
</evidence>
<accession>A0A7J7KGD2</accession>
<evidence type="ECO:0000256" key="1">
    <source>
        <dbReference type="ARBA" id="ARBA00004496"/>
    </source>
</evidence>